<feature type="non-terminal residue" evidence="1">
    <location>
        <position position="151"/>
    </location>
</feature>
<keyword evidence="2" id="KW-1185">Reference proteome</keyword>
<gene>
    <name evidence="1" type="ORF">KI387_044470</name>
</gene>
<dbReference type="Proteomes" id="UP000824469">
    <property type="component" value="Unassembled WGS sequence"/>
</dbReference>
<reference evidence="1 2" key="1">
    <citation type="journal article" date="2021" name="Nat. Plants">
        <title>The Taxus genome provides insights into paclitaxel biosynthesis.</title>
        <authorList>
            <person name="Xiong X."/>
            <person name="Gou J."/>
            <person name="Liao Q."/>
            <person name="Li Y."/>
            <person name="Zhou Q."/>
            <person name="Bi G."/>
            <person name="Li C."/>
            <person name="Du R."/>
            <person name="Wang X."/>
            <person name="Sun T."/>
            <person name="Guo L."/>
            <person name="Liang H."/>
            <person name="Lu P."/>
            <person name="Wu Y."/>
            <person name="Zhang Z."/>
            <person name="Ro D.K."/>
            <person name="Shang Y."/>
            <person name="Huang S."/>
            <person name="Yan J."/>
        </authorList>
    </citation>
    <scope>NUCLEOTIDE SEQUENCE [LARGE SCALE GENOMIC DNA]</scope>
    <source>
        <strain evidence="1">Ta-2019</strain>
    </source>
</reference>
<sequence>MPRERNTRADSLAISGSLLIPHLDFSQDKFTIEMIHRPSVPDNANNWQVFNDDQHLLSFLELRDNFDQLYFEGGGNLPRECVPPNEGDSKEEMDHDGCIKLKGNKIPKGLVSLEELFDKHDGYIKSKASKGAQQSADYENINIGSLNKPML</sequence>
<evidence type="ECO:0000313" key="2">
    <source>
        <dbReference type="Proteomes" id="UP000824469"/>
    </source>
</evidence>
<organism evidence="1 2">
    <name type="scientific">Taxus chinensis</name>
    <name type="common">Chinese yew</name>
    <name type="synonym">Taxus wallichiana var. chinensis</name>
    <dbReference type="NCBI Taxonomy" id="29808"/>
    <lineage>
        <taxon>Eukaryota</taxon>
        <taxon>Viridiplantae</taxon>
        <taxon>Streptophyta</taxon>
        <taxon>Embryophyta</taxon>
        <taxon>Tracheophyta</taxon>
        <taxon>Spermatophyta</taxon>
        <taxon>Pinopsida</taxon>
        <taxon>Pinidae</taxon>
        <taxon>Conifers II</taxon>
        <taxon>Cupressales</taxon>
        <taxon>Taxaceae</taxon>
        <taxon>Taxus</taxon>
    </lineage>
</organism>
<name>A0AA38GLN5_TAXCH</name>
<accession>A0AA38GLN5</accession>
<proteinExistence type="predicted"/>
<protein>
    <submittedName>
        <fullName evidence="1">Uncharacterized protein</fullName>
    </submittedName>
</protein>
<comment type="caution">
    <text evidence="1">The sequence shown here is derived from an EMBL/GenBank/DDBJ whole genome shotgun (WGS) entry which is preliminary data.</text>
</comment>
<dbReference type="AlphaFoldDB" id="A0AA38GLN5"/>
<dbReference type="EMBL" id="JAHRHJ020000003">
    <property type="protein sequence ID" value="KAH9324013.1"/>
    <property type="molecule type" value="Genomic_DNA"/>
</dbReference>
<evidence type="ECO:0000313" key="1">
    <source>
        <dbReference type="EMBL" id="KAH9324013.1"/>
    </source>
</evidence>